<dbReference type="Gene3D" id="3.15.10.30">
    <property type="entry name" value="Haemolymph juvenile hormone binding protein"/>
    <property type="match status" value="1"/>
</dbReference>
<dbReference type="Pfam" id="PF06585">
    <property type="entry name" value="JHBP"/>
    <property type="match status" value="1"/>
</dbReference>
<dbReference type="InterPro" id="IPR010562">
    <property type="entry name" value="Haemolymph_juvenile_hormone-bd"/>
</dbReference>
<dbReference type="KEGG" id="mde:101889653"/>
<reference evidence="5" key="1">
    <citation type="submission" date="2020-05" db="UniProtKB">
        <authorList>
            <consortium name="EnsemblMetazoa"/>
        </authorList>
    </citation>
    <scope>IDENTIFICATION</scope>
    <source>
        <strain evidence="5">Aabys</strain>
    </source>
</reference>
<evidence type="ECO:0000256" key="1">
    <source>
        <dbReference type="ARBA" id="ARBA00022729"/>
    </source>
</evidence>
<dbReference type="FunFam" id="3.15.10.30:FF:000001">
    <property type="entry name" value="Takeout-like protein 1"/>
    <property type="match status" value="1"/>
</dbReference>
<dbReference type="GO" id="GO:0007623">
    <property type="term" value="P:circadian rhythm"/>
    <property type="evidence" value="ECO:0007669"/>
    <property type="project" value="UniProtKB-ARBA"/>
</dbReference>
<dbReference type="EnsemblMetazoa" id="MDOA010491-RA">
    <property type="protein sequence ID" value="MDOA010491-PA"/>
    <property type="gene ID" value="MDOA010491"/>
</dbReference>
<proteinExistence type="inferred from homology"/>
<dbReference type="VEuPathDB" id="VectorBase:MDOMA2_003599"/>
<feature type="chain" id="PRO_5044561105" evidence="4">
    <location>
        <begin position="22"/>
        <end position="250"/>
    </location>
</feature>
<protein>
    <submittedName>
        <fullName evidence="7 8">Circadian clock-controlled protein</fullName>
    </submittedName>
</protein>
<dbReference type="VEuPathDB" id="VectorBase:MDOMA2_009507"/>
<dbReference type="eggNOG" id="ENOG502TBPJ">
    <property type="taxonomic scope" value="Eukaryota"/>
</dbReference>
<dbReference type="STRING" id="7370.A0A1I8N185"/>
<evidence type="ECO:0000256" key="3">
    <source>
        <dbReference type="ARBA" id="ARBA00060902"/>
    </source>
</evidence>
<gene>
    <name evidence="5" type="primary">101889653</name>
    <name evidence="7" type="synonym">LOC101889653</name>
    <name evidence="8" type="synonym">LOC131801527</name>
</gene>
<dbReference type="RefSeq" id="XP_005188227.1">
    <property type="nucleotide sequence ID" value="XM_005188170.2"/>
</dbReference>
<dbReference type="OrthoDB" id="8190514at2759"/>
<dbReference type="SMART" id="SM00700">
    <property type="entry name" value="JHBP"/>
    <property type="match status" value="1"/>
</dbReference>
<dbReference type="RefSeq" id="XP_058976270.1">
    <property type="nucleotide sequence ID" value="XM_059120287.1"/>
</dbReference>
<feature type="signal peptide" evidence="4">
    <location>
        <begin position="1"/>
        <end position="21"/>
    </location>
</feature>
<dbReference type="AlphaFoldDB" id="A0A1I8N185"/>
<evidence type="ECO:0000313" key="5">
    <source>
        <dbReference type="EnsemblMetazoa" id="MDOA010491-PA"/>
    </source>
</evidence>
<dbReference type="InterPro" id="IPR038606">
    <property type="entry name" value="To_sf"/>
</dbReference>
<dbReference type="GO" id="GO:0005615">
    <property type="term" value="C:extracellular space"/>
    <property type="evidence" value="ECO:0007669"/>
    <property type="project" value="TreeGrafter"/>
</dbReference>
<keyword evidence="1 4" id="KW-0732">Signal</keyword>
<dbReference type="GeneID" id="101889653"/>
<comment type="similarity">
    <text evidence="3">Belongs to the TO family.</text>
</comment>
<evidence type="ECO:0000313" key="7">
    <source>
        <dbReference type="RefSeq" id="XP_005188227.1"/>
    </source>
</evidence>
<evidence type="ECO:0000313" key="8">
    <source>
        <dbReference type="RefSeq" id="XP_058976270.1"/>
    </source>
</evidence>
<evidence type="ECO:0000313" key="6">
    <source>
        <dbReference type="Proteomes" id="UP001652621"/>
    </source>
</evidence>
<accession>A0A1I8N185</accession>
<organism evidence="5">
    <name type="scientific">Musca domestica</name>
    <name type="common">House fly</name>
    <dbReference type="NCBI Taxonomy" id="7370"/>
    <lineage>
        <taxon>Eukaryota</taxon>
        <taxon>Metazoa</taxon>
        <taxon>Ecdysozoa</taxon>
        <taxon>Arthropoda</taxon>
        <taxon>Hexapoda</taxon>
        <taxon>Insecta</taxon>
        <taxon>Pterygota</taxon>
        <taxon>Neoptera</taxon>
        <taxon>Endopterygota</taxon>
        <taxon>Diptera</taxon>
        <taxon>Brachycera</taxon>
        <taxon>Muscomorpha</taxon>
        <taxon>Muscoidea</taxon>
        <taxon>Muscidae</taxon>
        <taxon>Musca</taxon>
    </lineage>
</organism>
<dbReference type="PANTHER" id="PTHR11008:SF32">
    <property type="entry name" value="CIRCADIAN CLOCK-CONTROLLED PROTEIN DAYWAKE-RELATED"/>
    <property type="match status" value="1"/>
</dbReference>
<dbReference type="VEuPathDB" id="VectorBase:MDOA010491"/>
<keyword evidence="6" id="KW-1185">Reference proteome</keyword>
<reference evidence="8" key="2">
    <citation type="submission" date="2025-05" db="UniProtKB">
        <authorList>
            <consortium name="RefSeq"/>
        </authorList>
    </citation>
    <scope>IDENTIFICATION</scope>
    <source>
        <strain evidence="7 8">Aabys</strain>
        <tissue evidence="8">Whole body</tissue>
    </source>
</reference>
<keyword evidence="2" id="KW-0090">Biological rhythms</keyword>
<sequence length="250" mass="27729">MYFKTLLSISFVVCFIVGSNAGDLPSDIAKCKIADNECVGKKTMEVLQKYSNGNPDFGMPKISGLQLKNITVARASNKSPIQLNFKFIQLTSQGLEDSIIVNTSGWTKSPKNLEANLILPKLVINGDYETDGRILLLALDGKGTGYFEMTDNQVNIKAKVVLEKRSDGKNYIRIIKIKAVMIPKKLFIKMDNLVKGSPELSKTINDVINDNWSDVWQELAPGINNALAQIIESLAAPVFDKLSYDDFYVE</sequence>
<dbReference type="PANTHER" id="PTHR11008">
    <property type="entry name" value="PROTEIN TAKEOUT-LIKE PROTEIN"/>
    <property type="match status" value="1"/>
</dbReference>
<evidence type="ECO:0000256" key="2">
    <source>
        <dbReference type="ARBA" id="ARBA00023108"/>
    </source>
</evidence>
<evidence type="ECO:0000256" key="4">
    <source>
        <dbReference type="SAM" id="SignalP"/>
    </source>
</evidence>
<dbReference type="Proteomes" id="UP001652621">
    <property type="component" value="Unplaced"/>
</dbReference>
<name>A0A1I8N185_MUSDO</name>